<dbReference type="PROSITE" id="PS51831">
    <property type="entry name" value="HD"/>
    <property type="match status" value="1"/>
</dbReference>
<dbReference type="AlphaFoldDB" id="A0A1H9VHD0"/>
<dbReference type="Pfam" id="PF01966">
    <property type="entry name" value="HD"/>
    <property type="match status" value="1"/>
</dbReference>
<protein>
    <recommendedName>
        <fullName evidence="1">HD domain-containing protein</fullName>
    </recommendedName>
</protein>
<dbReference type="Proteomes" id="UP000199687">
    <property type="component" value="Unassembled WGS sequence"/>
</dbReference>
<feature type="domain" description="HD" evidence="1">
    <location>
        <begin position="26"/>
        <end position="127"/>
    </location>
</feature>
<name>A0A1H9VHD0_9BACI</name>
<dbReference type="InterPro" id="IPR003607">
    <property type="entry name" value="HD/PDEase_dom"/>
</dbReference>
<gene>
    <name evidence="2" type="ORF">SAMN04487944_12374</name>
</gene>
<dbReference type="Gene3D" id="1.20.58.1910">
    <property type="match status" value="1"/>
</dbReference>
<dbReference type="Gene3D" id="1.10.472.50">
    <property type="entry name" value="HD-domain/PDEase-like"/>
    <property type="match status" value="1"/>
</dbReference>
<dbReference type="EMBL" id="FOGL01000023">
    <property type="protein sequence ID" value="SES20627.1"/>
    <property type="molecule type" value="Genomic_DNA"/>
</dbReference>
<dbReference type="SMART" id="SM00471">
    <property type="entry name" value="HDc"/>
    <property type="match status" value="1"/>
</dbReference>
<proteinExistence type="predicted"/>
<dbReference type="PANTHER" id="PTHR33594:SF1">
    <property type="entry name" value="HD_PDEASE DOMAIN-CONTAINING PROTEIN"/>
    <property type="match status" value="1"/>
</dbReference>
<dbReference type="SUPFAM" id="SSF109604">
    <property type="entry name" value="HD-domain/PDEase-like"/>
    <property type="match status" value="1"/>
</dbReference>
<evidence type="ECO:0000259" key="1">
    <source>
        <dbReference type="PROSITE" id="PS51831"/>
    </source>
</evidence>
<sequence length="216" mass="24533">MDKDKVVQDTEKLVKDALMNEKSGHDWFHIKRVTKTAKEIADKEDADTFVVTIAALLHDLADDKVVDNEEKALSDIRKYLIESGIDHTDAQHILTIIQTISFKGGNNPPVETLEAKVVQDADRLDALGAIGIARCFVYAGKVGSPIYHSQLEIRENMSLEEYRNNNSSAINHFYEKLLKLKDLMNTKTGKELAAQRHEFLENFLDQFYLETGEERP</sequence>
<dbReference type="CDD" id="cd00077">
    <property type="entry name" value="HDc"/>
    <property type="match status" value="1"/>
</dbReference>
<reference evidence="2 3" key="1">
    <citation type="submission" date="2016-10" db="EMBL/GenBank/DDBJ databases">
        <authorList>
            <person name="de Groot N.N."/>
        </authorList>
    </citation>
    <scope>NUCLEOTIDE SEQUENCE [LARGE SCALE GENOMIC DNA]</scope>
    <source>
        <strain evidence="2 3">CGMCC 1.7727</strain>
    </source>
</reference>
<dbReference type="InterPro" id="IPR006674">
    <property type="entry name" value="HD_domain"/>
</dbReference>
<evidence type="ECO:0000313" key="3">
    <source>
        <dbReference type="Proteomes" id="UP000199687"/>
    </source>
</evidence>
<evidence type="ECO:0000313" key="2">
    <source>
        <dbReference type="EMBL" id="SES20627.1"/>
    </source>
</evidence>
<dbReference type="STRING" id="531814.SAMN04487944_12374"/>
<accession>A0A1H9VHD0</accession>
<organism evidence="2 3">
    <name type="scientific">Gracilibacillus ureilyticus</name>
    <dbReference type="NCBI Taxonomy" id="531814"/>
    <lineage>
        <taxon>Bacteria</taxon>
        <taxon>Bacillati</taxon>
        <taxon>Bacillota</taxon>
        <taxon>Bacilli</taxon>
        <taxon>Bacillales</taxon>
        <taxon>Bacillaceae</taxon>
        <taxon>Gracilibacillus</taxon>
    </lineage>
</organism>
<keyword evidence="3" id="KW-1185">Reference proteome</keyword>
<dbReference type="PANTHER" id="PTHR33594">
    <property type="entry name" value="SUPERFAMILY HYDROLASE, PUTATIVE (AFU_ORTHOLOGUE AFUA_1G03035)-RELATED"/>
    <property type="match status" value="1"/>
</dbReference>